<evidence type="ECO:0000313" key="4">
    <source>
        <dbReference type="EMBL" id="TNJ38563.1"/>
    </source>
</evidence>
<dbReference type="AlphaFoldDB" id="A0A5C4S4X3"/>
<comment type="similarity">
    <text evidence="1">Belongs to the bacterial sugar transferase family.</text>
</comment>
<dbReference type="Pfam" id="PF02397">
    <property type="entry name" value="Bac_transf"/>
    <property type="match status" value="1"/>
</dbReference>
<gene>
    <name evidence="4" type="ORF">FGF66_08460</name>
</gene>
<dbReference type="RefSeq" id="WP_139457212.1">
    <property type="nucleotide sequence ID" value="NZ_VDCH01000017.1"/>
</dbReference>
<keyword evidence="2" id="KW-1133">Transmembrane helix</keyword>
<dbReference type="EMBL" id="VDCH01000017">
    <property type="protein sequence ID" value="TNJ38563.1"/>
    <property type="molecule type" value="Genomic_DNA"/>
</dbReference>
<comment type="caution">
    <text evidence="4">The sequence shown here is derived from an EMBL/GenBank/DDBJ whole genome shotgun (WGS) entry which is preliminary data.</text>
</comment>
<reference evidence="4 5" key="1">
    <citation type="submission" date="2019-05" db="EMBL/GenBank/DDBJ databases">
        <title>Draft Whole-Genome sequence of the green sulfur bacterium Chlorobaculum thiosulfatiphilum DSM 249.</title>
        <authorList>
            <person name="Meyer T.E."/>
            <person name="Kyndt J.A."/>
        </authorList>
    </citation>
    <scope>NUCLEOTIDE SEQUENCE [LARGE SCALE GENOMIC DNA]</scope>
    <source>
        <strain evidence="4 5">DSM 249</strain>
    </source>
</reference>
<dbReference type="PANTHER" id="PTHR30576:SF8">
    <property type="entry name" value="UNDECAPRENYL-PHOSPHATE GALACTOSE PHOSPHOTRANSFERASE"/>
    <property type="match status" value="1"/>
</dbReference>
<keyword evidence="5" id="KW-1185">Reference proteome</keyword>
<feature type="domain" description="Bacterial sugar transferase" evidence="3">
    <location>
        <begin position="15"/>
        <end position="189"/>
    </location>
</feature>
<protein>
    <submittedName>
        <fullName evidence="4">Sugar transferase</fullName>
    </submittedName>
</protein>
<sequence length="211" mass="24568">MHSIPFIKAYESFQKRLFDLLLTIPGTLLILPFLLVLALFVRIFHGSPLFFVQVRPGKHGKPFRMYKFRTMTNARNAEGNLLPDHERLTPLGKFLRATSLDEFPELINVLKGEMSLVGPRPLLMEYLPLYSTEQNRRHAVKPGMTGWAQINGRNAISWEEKFRYDVWYVDHWSLWLDIKILAMTILNVVLRKGINHNATETMPYFQGSTHQ</sequence>
<keyword evidence="2" id="KW-0812">Transmembrane</keyword>
<organism evidence="4 5">
    <name type="scientific">Chlorobaculum thiosulfatiphilum</name>
    <name type="common">Chlorobium limicola f.sp. thiosulfatophilum</name>
    <dbReference type="NCBI Taxonomy" id="115852"/>
    <lineage>
        <taxon>Bacteria</taxon>
        <taxon>Pseudomonadati</taxon>
        <taxon>Chlorobiota</taxon>
        <taxon>Chlorobiia</taxon>
        <taxon>Chlorobiales</taxon>
        <taxon>Chlorobiaceae</taxon>
        <taxon>Chlorobaculum</taxon>
    </lineage>
</organism>
<feature type="transmembrane region" description="Helical" evidence="2">
    <location>
        <begin position="20"/>
        <end position="44"/>
    </location>
</feature>
<keyword evidence="4" id="KW-0808">Transferase</keyword>
<evidence type="ECO:0000256" key="1">
    <source>
        <dbReference type="ARBA" id="ARBA00006464"/>
    </source>
</evidence>
<name>A0A5C4S4X3_CHLTI</name>
<proteinExistence type="inferred from homology"/>
<evidence type="ECO:0000256" key="2">
    <source>
        <dbReference type="SAM" id="Phobius"/>
    </source>
</evidence>
<dbReference type="GO" id="GO:0016780">
    <property type="term" value="F:phosphotransferase activity, for other substituted phosphate groups"/>
    <property type="evidence" value="ECO:0007669"/>
    <property type="project" value="TreeGrafter"/>
</dbReference>
<dbReference type="Proteomes" id="UP000308271">
    <property type="component" value="Unassembled WGS sequence"/>
</dbReference>
<dbReference type="OrthoDB" id="9774190at2"/>
<evidence type="ECO:0000259" key="3">
    <source>
        <dbReference type="Pfam" id="PF02397"/>
    </source>
</evidence>
<accession>A0A5C4S4X3</accession>
<evidence type="ECO:0000313" key="5">
    <source>
        <dbReference type="Proteomes" id="UP000308271"/>
    </source>
</evidence>
<dbReference type="InterPro" id="IPR003362">
    <property type="entry name" value="Bact_transf"/>
</dbReference>
<dbReference type="PANTHER" id="PTHR30576">
    <property type="entry name" value="COLANIC BIOSYNTHESIS UDP-GLUCOSE LIPID CARRIER TRANSFERASE"/>
    <property type="match status" value="1"/>
</dbReference>
<keyword evidence="2" id="KW-0472">Membrane</keyword>